<name>S0FLD2_RUMCE</name>
<proteinExistence type="predicted"/>
<feature type="transmembrane region" description="Helical" evidence="1">
    <location>
        <begin position="215"/>
        <end position="236"/>
    </location>
</feature>
<feature type="chain" id="PRO_5004486948" evidence="2">
    <location>
        <begin position="27"/>
        <end position="244"/>
    </location>
</feature>
<dbReference type="STRING" id="1195236.CTER_5071"/>
<keyword evidence="1" id="KW-0472">Membrane</keyword>
<comment type="caution">
    <text evidence="3">The sequence shown here is derived from an EMBL/GenBank/DDBJ whole genome shotgun (WGS) entry which is preliminary data.</text>
</comment>
<evidence type="ECO:0000313" key="4">
    <source>
        <dbReference type="Proteomes" id="UP000014155"/>
    </source>
</evidence>
<keyword evidence="1" id="KW-0812">Transmembrane</keyword>
<reference evidence="3 4" key="1">
    <citation type="journal article" date="2013" name="Genome Announc.">
        <title>Draft Genome Sequence of the Cellulolytic, Mesophilic, Anaerobic Bacterium Clostridium termitidis Strain CT1112 (DSM 5398).</title>
        <authorList>
            <person name="Lal S."/>
            <person name="Ramachandran U."/>
            <person name="Zhang X."/>
            <person name="Munir R."/>
            <person name="Sparling R."/>
            <person name="Levin D.B."/>
        </authorList>
    </citation>
    <scope>NUCLEOTIDE SEQUENCE [LARGE SCALE GENOMIC DNA]</scope>
    <source>
        <strain evidence="3 4">CT1112</strain>
    </source>
</reference>
<dbReference type="Proteomes" id="UP000014155">
    <property type="component" value="Unassembled WGS sequence"/>
</dbReference>
<sequence>MIKSKFAKVFVLSMCLSLFSTAAANAAVKAGGQPGAADGGGSVGTTMISVDPDQPVSSPVIISEDILKKQKEIDTYLFKEHIKEIEQKGITVTYTAPFEGYVEIGIMPMNKDNAEYLYGIFGRDGVKVAEGQLIAAMEMPQAAPDQAVQGNSAGASGMSTEPYAAGNVGSEVKNEAARDAAGDAVAYKNAAAPNEAELYTTTAGALNEPAETNTALIVTLGSAAVAVVLGGTAILLQKRKQAAR</sequence>
<evidence type="ECO:0000313" key="3">
    <source>
        <dbReference type="EMBL" id="EMS69293.1"/>
    </source>
</evidence>
<dbReference type="RefSeq" id="WP_004630594.1">
    <property type="nucleotide sequence ID" value="NZ_AORV01000068.1"/>
</dbReference>
<feature type="signal peptide" evidence="2">
    <location>
        <begin position="1"/>
        <end position="26"/>
    </location>
</feature>
<protein>
    <submittedName>
        <fullName evidence="3">Uncharacterized protein</fullName>
    </submittedName>
</protein>
<dbReference type="AlphaFoldDB" id="S0FLD2"/>
<keyword evidence="2" id="KW-0732">Signal</keyword>
<organism evidence="3 4">
    <name type="scientific">Ruminiclostridium cellobioparum subsp. termitidis CT1112</name>
    <dbReference type="NCBI Taxonomy" id="1195236"/>
    <lineage>
        <taxon>Bacteria</taxon>
        <taxon>Bacillati</taxon>
        <taxon>Bacillota</taxon>
        <taxon>Clostridia</taxon>
        <taxon>Eubacteriales</taxon>
        <taxon>Oscillospiraceae</taxon>
        <taxon>Ruminiclostridium</taxon>
    </lineage>
</organism>
<accession>S0FLD2</accession>
<dbReference type="eggNOG" id="ENOG50337GC">
    <property type="taxonomic scope" value="Bacteria"/>
</dbReference>
<evidence type="ECO:0000256" key="1">
    <source>
        <dbReference type="SAM" id="Phobius"/>
    </source>
</evidence>
<keyword evidence="1" id="KW-1133">Transmembrane helix</keyword>
<gene>
    <name evidence="3" type="ORF">CTER_5071</name>
</gene>
<keyword evidence="4" id="KW-1185">Reference proteome</keyword>
<dbReference type="PATRIC" id="fig|1195236.3.peg.5266"/>
<dbReference type="EMBL" id="AORV01000068">
    <property type="protein sequence ID" value="EMS69293.1"/>
    <property type="molecule type" value="Genomic_DNA"/>
</dbReference>
<evidence type="ECO:0000256" key="2">
    <source>
        <dbReference type="SAM" id="SignalP"/>
    </source>
</evidence>